<comment type="caution">
    <text evidence="3">The sequence shown here is derived from an EMBL/GenBank/DDBJ whole genome shotgun (WGS) entry which is preliminary data.</text>
</comment>
<dbReference type="Proteomes" id="UP000051311">
    <property type="component" value="Unassembled WGS sequence"/>
</dbReference>
<dbReference type="PATRIC" id="fig|1423748.3.peg.1057"/>
<protein>
    <submittedName>
        <fullName evidence="3">Transposase orf b</fullName>
    </submittedName>
</protein>
<feature type="region of interest" description="Disordered" evidence="2">
    <location>
        <begin position="38"/>
        <end position="71"/>
    </location>
</feature>
<evidence type="ECO:0000256" key="1">
    <source>
        <dbReference type="SAM" id="Coils"/>
    </source>
</evidence>
<feature type="coiled-coil region" evidence="1">
    <location>
        <begin position="3"/>
        <end position="37"/>
    </location>
</feature>
<keyword evidence="1" id="KW-0175">Coiled coil</keyword>
<dbReference type="EMBL" id="AZEL01000027">
    <property type="protein sequence ID" value="KRL22983.1"/>
    <property type="molecule type" value="Genomic_DNA"/>
</dbReference>
<sequence>MSEENLEKIIARQATTIQNLTDEIKLLREQVAYLTQKRYDKSSEQMPLSGQLNLFDEEKQDSDDGSRGLPGKKRIIVYPGSDHISNMLISAYTAAVKT</sequence>
<name>A0A0R1NRM3_9LACO</name>
<evidence type="ECO:0000313" key="4">
    <source>
        <dbReference type="Proteomes" id="UP000051311"/>
    </source>
</evidence>
<organism evidence="3 4">
    <name type="scientific">Lactobacillus gallinarum DSM 10532 = JCM 2011</name>
    <dbReference type="NCBI Taxonomy" id="1423748"/>
    <lineage>
        <taxon>Bacteria</taxon>
        <taxon>Bacillati</taxon>
        <taxon>Bacillota</taxon>
        <taxon>Bacilli</taxon>
        <taxon>Lactobacillales</taxon>
        <taxon>Lactobacillaceae</taxon>
        <taxon>Lactobacillus</taxon>
    </lineage>
</organism>
<reference evidence="3 4" key="1">
    <citation type="journal article" date="2015" name="Genome Announc.">
        <title>Expanding the biotechnology potential of lactobacilli through comparative genomics of 213 strains and associated genera.</title>
        <authorList>
            <person name="Sun Z."/>
            <person name="Harris H.M."/>
            <person name="McCann A."/>
            <person name="Guo C."/>
            <person name="Argimon S."/>
            <person name="Zhang W."/>
            <person name="Yang X."/>
            <person name="Jeffery I.B."/>
            <person name="Cooney J.C."/>
            <person name="Kagawa T.F."/>
            <person name="Liu W."/>
            <person name="Song Y."/>
            <person name="Salvetti E."/>
            <person name="Wrobel A."/>
            <person name="Rasinkangas P."/>
            <person name="Parkhill J."/>
            <person name="Rea M.C."/>
            <person name="O'Sullivan O."/>
            <person name="Ritari J."/>
            <person name="Douillard F.P."/>
            <person name="Paul Ross R."/>
            <person name="Yang R."/>
            <person name="Briner A.E."/>
            <person name="Felis G.E."/>
            <person name="de Vos W.M."/>
            <person name="Barrangou R."/>
            <person name="Klaenhammer T.R."/>
            <person name="Caufield P.W."/>
            <person name="Cui Y."/>
            <person name="Zhang H."/>
            <person name="O'Toole P.W."/>
        </authorList>
    </citation>
    <scope>NUCLEOTIDE SEQUENCE [LARGE SCALE GENOMIC DNA]</scope>
    <source>
        <strain evidence="3 4">DSM 10532</strain>
    </source>
</reference>
<evidence type="ECO:0000313" key="3">
    <source>
        <dbReference type="EMBL" id="KRL22983.1"/>
    </source>
</evidence>
<proteinExistence type="predicted"/>
<evidence type="ECO:0000256" key="2">
    <source>
        <dbReference type="SAM" id="MobiDB-lite"/>
    </source>
</evidence>
<dbReference type="AlphaFoldDB" id="A0A0R1NRM3"/>
<accession>A0A0R1NRM3</accession>
<gene>
    <name evidence="3" type="ORF">FC37_GL001011</name>
</gene>
<dbReference type="eggNOG" id="ENOG502ZMQ9">
    <property type="taxonomic scope" value="Bacteria"/>
</dbReference>